<keyword evidence="3" id="KW-1185">Reference proteome</keyword>
<dbReference type="OrthoDB" id="2438468at2759"/>
<gene>
    <name evidence="2" type="ORF">CPELLU_LOCUS7295</name>
</gene>
<evidence type="ECO:0000313" key="2">
    <source>
        <dbReference type="EMBL" id="CAG8607570.1"/>
    </source>
</evidence>
<feature type="region of interest" description="Disordered" evidence="1">
    <location>
        <begin position="48"/>
        <end position="68"/>
    </location>
</feature>
<evidence type="ECO:0000256" key="1">
    <source>
        <dbReference type="SAM" id="MobiDB-lite"/>
    </source>
</evidence>
<proteinExistence type="predicted"/>
<protein>
    <submittedName>
        <fullName evidence="2">9006_t:CDS:1</fullName>
    </submittedName>
</protein>
<evidence type="ECO:0000313" key="3">
    <source>
        <dbReference type="Proteomes" id="UP000789759"/>
    </source>
</evidence>
<comment type="caution">
    <text evidence="2">The sequence shown here is derived from an EMBL/GenBank/DDBJ whole genome shotgun (WGS) entry which is preliminary data.</text>
</comment>
<name>A0A9N9CL96_9GLOM</name>
<dbReference type="AlphaFoldDB" id="A0A9N9CL96"/>
<feature type="compositionally biased region" description="Basic and acidic residues" evidence="1">
    <location>
        <begin position="58"/>
        <end position="68"/>
    </location>
</feature>
<dbReference type="EMBL" id="CAJVQA010004832">
    <property type="protein sequence ID" value="CAG8607570.1"/>
    <property type="molecule type" value="Genomic_DNA"/>
</dbReference>
<accession>A0A9N9CL96</accession>
<organism evidence="2 3">
    <name type="scientific">Cetraspora pellucida</name>
    <dbReference type="NCBI Taxonomy" id="1433469"/>
    <lineage>
        <taxon>Eukaryota</taxon>
        <taxon>Fungi</taxon>
        <taxon>Fungi incertae sedis</taxon>
        <taxon>Mucoromycota</taxon>
        <taxon>Glomeromycotina</taxon>
        <taxon>Glomeromycetes</taxon>
        <taxon>Diversisporales</taxon>
        <taxon>Gigasporaceae</taxon>
        <taxon>Cetraspora</taxon>
    </lineage>
</organism>
<sequence>MNRTKELYKIHENFTKEMKLKLIKKNNEIEHNDSKKFAYTISNSMSLAELDNSEDDSKDNNSDNDDSK</sequence>
<reference evidence="2" key="1">
    <citation type="submission" date="2021-06" db="EMBL/GenBank/DDBJ databases">
        <authorList>
            <person name="Kallberg Y."/>
            <person name="Tangrot J."/>
            <person name="Rosling A."/>
        </authorList>
    </citation>
    <scope>NUCLEOTIDE SEQUENCE</scope>
    <source>
        <strain evidence="2">FL966</strain>
    </source>
</reference>
<dbReference type="Proteomes" id="UP000789759">
    <property type="component" value="Unassembled WGS sequence"/>
</dbReference>